<proteinExistence type="predicted"/>
<comment type="caution">
    <text evidence="1">The sequence shown here is derived from an EMBL/GenBank/DDBJ whole genome shotgun (WGS) entry which is preliminary data.</text>
</comment>
<keyword evidence="2" id="KW-1185">Reference proteome</keyword>
<name>A0ABY2ZSE3_9GAMM</name>
<dbReference type="EMBL" id="VICF01000011">
    <property type="protein sequence ID" value="TQC69580.1"/>
    <property type="molecule type" value="Genomic_DNA"/>
</dbReference>
<organism evidence="1 2">
    <name type="scientific">Pantoea dispersa</name>
    <dbReference type="NCBI Taxonomy" id="59814"/>
    <lineage>
        <taxon>Bacteria</taxon>
        <taxon>Pseudomonadati</taxon>
        <taxon>Pseudomonadota</taxon>
        <taxon>Gammaproteobacteria</taxon>
        <taxon>Enterobacterales</taxon>
        <taxon>Erwiniaceae</taxon>
        <taxon>Pantoea</taxon>
    </lineage>
</organism>
<protein>
    <submittedName>
        <fullName evidence="1">Host cell division inhibitor Icd-like protein</fullName>
    </submittedName>
</protein>
<sequence>MAVNKHTQTRPKYQYRFLAVSRQDRSVPPLRLCTGAGSEQAVRCLALSPADPLPVQEVQNA</sequence>
<gene>
    <name evidence="1" type="ORF">FK492_20595</name>
</gene>
<evidence type="ECO:0000313" key="2">
    <source>
        <dbReference type="Proteomes" id="UP000319715"/>
    </source>
</evidence>
<evidence type="ECO:0000313" key="1">
    <source>
        <dbReference type="EMBL" id="TQC69580.1"/>
    </source>
</evidence>
<dbReference type="Proteomes" id="UP000319715">
    <property type="component" value="Unassembled WGS sequence"/>
</dbReference>
<accession>A0ABY2ZSE3</accession>
<reference evidence="1 2" key="1">
    <citation type="submission" date="2019-06" db="EMBL/GenBank/DDBJ databases">
        <title>Pantoea dispersa Assembly.</title>
        <authorList>
            <person name="Wang J."/>
        </authorList>
    </citation>
    <scope>NUCLEOTIDE SEQUENCE [LARGE SCALE GENOMIC DNA]</scope>
    <source>
        <strain evidence="2">bio</strain>
    </source>
</reference>